<evidence type="ECO:0000256" key="5">
    <source>
        <dbReference type="ARBA" id="ARBA00023159"/>
    </source>
</evidence>
<feature type="compositionally biased region" description="Low complexity" evidence="9">
    <location>
        <begin position="143"/>
        <end position="156"/>
    </location>
</feature>
<feature type="compositionally biased region" description="Basic residues" evidence="9">
    <location>
        <begin position="20"/>
        <end position="29"/>
    </location>
</feature>
<keyword evidence="2" id="KW-0805">Transcription regulation</keyword>
<keyword evidence="5" id="KW-0010">Activator</keyword>
<proteinExistence type="inferred from homology"/>
<organism evidence="11">
    <name type="scientific">Salix viminalis</name>
    <name type="common">Common osier</name>
    <name type="synonym">Basket willow</name>
    <dbReference type="NCBI Taxonomy" id="40686"/>
    <lineage>
        <taxon>Eukaryota</taxon>
        <taxon>Viridiplantae</taxon>
        <taxon>Streptophyta</taxon>
        <taxon>Embryophyta</taxon>
        <taxon>Tracheophyta</taxon>
        <taxon>Spermatophyta</taxon>
        <taxon>Magnoliopsida</taxon>
        <taxon>eudicotyledons</taxon>
        <taxon>Gunneridae</taxon>
        <taxon>Pentapetalae</taxon>
        <taxon>rosids</taxon>
        <taxon>fabids</taxon>
        <taxon>Malpighiales</taxon>
        <taxon>Salicaceae</taxon>
        <taxon>Saliceae</taxon>
        <taxon>Salix</taxon>
    </lineage>
</organism>
<evidence type="ECO:0000256" key="8">
    <source>
        <dbReference type="ARBA" id="ARBA00024343"/>
    </source>
</evidence>
<dbReference type="AlphaFoldDB" id="A0A6N2K8W8"/>
<feature type="region of interest" description="Disordered" evidence="9">
    <location>
        <begin position="341"/>
        <end position="365"/>
    </location>
</feature>
<evidence type="ECO:0000313" key="11">
    <source>
        <dbReference type="EMBL" id="VFU24097.1"/>
    </source>
</evidence>
<dbReference type="InterPro" id="IPR001471">
    <property type="entry name" value="AP2/ERF_dom"/>
</dbReference>
<gene>
    <name evidence="11" type="ORF">SVIM_LOCUS42225</name>
</gene>
<dbReference type="GO" id="GO:0045893">
    <property type="term" value="P:positive regulation of DNA-templated transcription"/>
    <property type="evidence" value="ECO:0007669"/>
    <property type="project" value="TreeGrafter"/>
</dbReference>
<dbReference type="InterPro" id="IPR016177">
    <property type="entry name" value="DNA-bd_dom_sf"/>
</dbReference>
<name>A0A6N2K8W8_SALVM</name>
<dbReference type="PANTHER" id="PTHR31241">
    <property type="entry name" value="DEHYDRATION-RESPONSIVE ELEMENT-BINDING PROTEIN 2C"/>
    <property type="match status" value="1"/>
</dbReference>
<dbReference type="PROSITE" id="PS51032">
    <property type="entry name" value="AP2_ERF"/>
    <property type="match status" value="1"/>
</dbReference>
<feature type="compositionally biased region" description="Polar residues" evidence="9">
    <location>
        <begin position="10"/>
        <end position="19"/>
    </location>
</feature>
<feature type="region of interest" description="Disordered" evidence="9">
    <location>
        <begin position="1"/>
        <end position="29"/>
    </location>
</feature>
<reference evidence="11" key="1">
    <citation type="submission" date="2019-03" db="EMBL/GenBank/DDBJ databases">
        <authorList>
            <person name="Mank J."/>
            <person name="Almeida P."/>
        </authorList>
    </citation>
    <scope>NUCLEOTIDE SEQUENCE</scope>
    <source>
        <strain evidence="11">78183</strain>
    </source>
</reference>
<evidence type="ECO:0000256" key="1">
    <source>
        <dbReference type="ARBA" id="ARBA00004123"/>
    </source>
</evidence>
<keyword evidence="6" id="KW-0804">Transcription</keyword>
<feature type="region of interest" description="Disordered" evidence="9">
    <location>
        <begin position="131"/>
        <end position="156"/>
    </location>
</feature>
<sequence length="407" mass="45086">MSVGMEDSSRQSSLPGCSSKNKKKWRGRRNGCESIEDTIARWRKHNKLQINKVPGKGSKKGCMKGKGGPENNSCRYRGVRQRTWGKWVAEIREPVKKGSITKKRGNRLWLARAYDYAARAMYGPNAILNFPDNSHESGDQQDSLSSSATATETASTGSKTTLVNYEDFKVGKLKVGYCGSRVVNKEPECGGRGVKDGEWNLADDWMSSRHVEAEAPVLRREMDGELAEIVESCCHGINDRNDFLQNETASVECLYSDMETDRKPFYDAQMPLTTKATGVEFSGMGFSNFNNQFEVGHDQLNEGLCDPEMDTKPFSHGVSDIPALKGEGNYEYVHSDVHAASQLQSGRPPELASQLQPPGTNPSGSLSYIQEADLGGGCNFDLSNQDINWGLVGEQELLDPWFPELQF</sequence>
<feature type="region of interest" description="Disordered" evidence="9">
    <location>
        <begin position="51"/>
        <end position="75"/>
    </location>
</feature>
<evidence type="ECO:0000256" key="2">
    <source>
        <dbReference type="ARBA" id="ARBA00023015"/>
    </source>
</evidence>
<dbReference type="SMART" id="SM00380">
    <property type="entry name" value="AP2"/>
    <property type="match status" value="1"/>
</dbReference>
<keyword evidence="4" id="KW-0238">DNA-binding</keyword>
<dbReference type="Gene3D" id="3.30.730.10">
    <property type="entry name" value="AP2/ERF domain"/>
    <property type="match status" value="1"/>
</dbReference>
<keyword evidence="7" id="KW-0539">Nucleus</keyword>
<comment type="subcellular location">
    <subcellularLocation>
        <location evidence="1">Nucleus</location>
    </subcellularLocation>
</comment>
<evidence type="ECO:0000256" key="7">
    <source>
        <dbReference type="ARBA" id="ARBA00023242"/>
    </source>
</evidence>
<dbReference type="GO" id="GO:0006950">
    <property type="term" value="P:response to stress"/>
    <property type="evidence" value="ECO:0007669"/>
    <property type="project" value="TreeGrafter"/>
</dbReference>
<dbReference type="GO" id="GO:0003700">
    <property type="term" value="F:DNA-binding transcription factor activity"/>
    <property type="evidence" value="ECO:0007669"/>
    <property type="project" value="InterPro"/>
</dbReference>
<feature type="compositionally biased region" description="Polar residues" evidence="9">
    <location>
        <begin position="353"/>
        <end position="365"/>
    </location>
</feature>
<dbReference type="SUPFAM" id="SSF54171">
    <property type="entry name" value="DNA-binding domain"/>
    <property type="match status" value="1"/>
</dbReference>
<dbReference type="GO" id="GO:0005634">
    <property type="term" value="C:nucleus"/>
    <property type="evidence" value="ECO:0007669"/>
    <property type="project" value="UniProtKB-SubCell"/>
</dbReference>
<dbReference type="EMBL" id="CAADRP010000158">
    <property type="protein sequence ID" value="VFU24097.1"/>
    <property type="molecule type" value="Genomic_DNA"/>
</dbReference>
<evidence type="ECO:0000256" key="3">
    <source>
        <dbReference type="ARBA" id="ARBA00023016"/>
    </source>
</evidence>
<evidence type="ECO:0000256" key="9">
    <source>
        <dbReference type="SAM" id="MobiDB-lite"/>
    </source>
</evidence>
<evidence type="ECO:0000259" key="10">
    <source>
        <dbReference type="PROSITE" id="PS51032"/>
    </source>
</evidence>
<evidence type="ECO:0000256" key="4">
    <source>
        <dbReference type="ARBA" id="ARBA00023125"/>
    </source>
</evidence>
<dbReference type="InterPro" id="IPR036955">
    <property type="entry name" value="AP2/ERF_dom_sf"/>
</dbReference>
<comment type="similarity">
    <text evidence="8">Belongs to the AP2/ERF transcription factor family. ERF subfamily.</text>
</comment>
<keyword evidence="3" id="KW-0346">Stress response</keyword>
<evidence type="ECO:0000256" key="6">
    <source>
        <dbReference type="ARBA" id="ARBA00023163"/>
    </source>
</evidence>
<dbReference type="PRINTS" id="PR00367">
    <property type="entry name" value="ETHRSPELEMNT"/>
</dbReference>
<dbReference type="PANTHER" id="PTHR31241:SF62">
    <property type="entry name" value="DEHYDRATION-RESPONSIVE ELEMENT-BINDING PROTEIN 2D"/>
    <property type="match status" value="1"/>
</dbReference>
<dbReference type="CDD" id="cd00018">
    <property type="entry name" value="AP2"/>
    <property type="match status" value="1"/>
</dbReference>
<accession>A0A6N2K8W8</accession>
<feature type="domain" description="AP2/ERF" evidence="10">
    <location>
        <begin position="75"/>
        <end position="131"/>
    </location>
</feature>
<protein>
    <recommendedName>
        <fullName evidence="10">AP2/ERF domain-containing protein</fullName>
    </recommendedName>
</protein>
<dbReference type="GO" id="GO:0000976">
    <property type="term" value="F:transcription cis-regulatory region binding"/>
    <property type="evidence" value="ECO:0007669"/>
    <property type="project" value="TreeGrafter"/>
</dbReference>